<evidence type="ECO:0000256" key="1">
    <source>
        <dbReference type="SAM" id="Phobius"/>
    </source>
</evidence>
<reference evidence="2 3" key="1">
    <citation type="submission" date="2019-03" db="EMBL/GenBank/DDBJ databases">
        <title>Genomic Encyclopedia of Type Strains, Phase IV (KMG-IV): sequencing the most valuable type-strain genomes for metagenomic binning, comparative biology and taxonomic classification.</title>
        <authorList>
            <person name="Goeker M."/>
        </authorList>
    </citation>
    <scope>NUCLEOTIDE SEQUENCE [LARGE SCALE GENOMIC DNA]</scope>
    <source>
        <strain evidence="2 3">DSM 45361</strain>
    </source>
</reference>
<dbReference type="AlphaFoldDB" id="A0A4R6SNX2"/>
<feature type="transmembrane region" description="Helical" evidence="1">
    <location>
        <begin position="236"/>
        <end position="256"/>
    </location>
</feature>
<dbReference type="OrthoDB" id="2014935at2"/>
<evidence type="ECO:0000313" key="2">
    <source>
        <dbReference type="EMBL" id="TDQ04893.1"/>
    </source>
</evidence>
<proteinExistence type="predicted"/>
<feature type="transmembrane region" description="Helical" evidence="1">
    <location>
        <begin position="189"/>
        <end position="207"/>
    </location>
</feature>
<keyword evidence="1" id="KW-0812">Transmembrane</keyword>
<comment type="caution">
    <text evidence="2">The sequence shown here is derived from an EMBL/GenBank/DDBJ whole genome shotgun (WGS) entry which is preliminary data.</text>
</comment>
<feature type="transmembrane region" description="Helical" evidence="1">
    <location>
        <begin position="124"/>
        <end position="147"/>
    </location>
</feature>
<feature type="transmembrane region" description="Helical" evidence="1">
    <location>
        <begin position="159"/>
        <end position="182"/>
    </location>
</feature>
<feature type="transmembrane region" description="Helical" evidence="1">
    <location>
        <begin position="460"/>
        <end position="478"/>
    </location>
</feature>
<feature type="transmembrane region" description="Helical" evidence="1">
    <location>
        <begin position="498"/>
        <end position="524"/>
    </location>
</feature>
<feature type="transmembrane region" description="Helical" evidence="1">
    <location>
        <begin position="80"/>
        <end position="103"/>
    </location>
</feature>
<protein>
    <submittedName>
        <fullName evidence="2">ABC-2 type transport system permease protein</fullName>
    </submittedName>
</protein>
<sequence length="530" mass="54793">MNSLTGTRTLVRLALRRDRIMLPVWVVVLGLVPASTAGAYDQLYPEAKDRASLAVGGNNPAVAVLYGKAYDLTTAGGFTAWRYGVFLGVFIGLMATFTVMRHTRSEEDTGRLELLSAGVLGRNASLTAAVLVSGGASILIGLVQVLAMAGSGLSATGSLALGAGVAACGLVFTGVAAIAAQVFTYSRTANGVSCAVIGVLFLLRAVGDSSPSAQWASWLSPIGWIELSRPFAGERFWVLLLPLVLAGLLVAVAFQLQPRRDVGAGLVPPRPGPATAAAGLRSPFALAWRLHRGPLIGWTLAMLVIGGVFGAIATGIGDLVGSSEQTRVMFERMGGAQGIVDAYIGALGGIYGLTAGVYAVQATLRMRAEESALLLEPLLATKVTRGRWAASHLAFAILGPAVLLAAVGLGTGLTYGLRIHDVGTQVPRVLGATLAQLPAVLVMAALAALLFGLLPNLTGLSWAVLTVFLLITLFGPILQVSQAVLDVSPFSHVPKLPAAAFTATPLLWLTGIAVVVFAGAFAGFRRRDIG</sequence>
<accession>A0A4R6SNX2</accession>
<feature type="transmembrane region" description="Helical" evidence="1">
    <location>
        <begin position="429"/>
        <end position="453"/>
    </location>
</feature>
<dbReference type="RefSeq" id="WP_133847731.1">
    <property type="nucleotide sequence ID" value="NZ_SNXZ01000001.1"/>
</dbReference>
<keyword evidence="3" id="KW-1185">Reference proteome</keyword>
<organism evidence="2 3">
    <name type="scientific">Labedaea rhizosphaerae</name>
    <dbReference type="NCBI Taxonomy" id="598644"/>
    <lineage>
        <taxon>Bacteria</taxon>
        <taxon>Bacillati</taxon>
        <taxon>Actinomycetota</taxon>
        <taxon>Actinomycetes</taxon>
        <taxon>Pseudonocardiales</taxon>
        <taxon>Pseudonocardiaceae</taxon>
        <taxon>Labedaea</taxon>
    </lineage>
</organism>
<feature type="transmembrane region" description="Helical" evidence="1">
    <location>
        <begin position="393"/>
        <end position="417"/>
    </location>
</feature>
<keyword evidence="1" id="KW-0472">Membrane</keyword>
<feature type="transmembrane region" description="Helical" evidence="1">
    <location>
        <begin position="336"/>
        <end position="360"/>
    </location>
</feature>
<gene>
    <name evidence="2" type="ORF">EV186_101854</name>
</gene>
<evidence type="ECO:0000313" key="3">
    <source>
        <dbReference type="Proteomes" id="UP000295444"/>
    </source>
</evidence>
<dbReference type="EMBL" id="SNXZ01000001">
    <property type="protein sequence ID" value="TDQ04893.1"/>
    <property type="molecule type" value="Genomic_DNA"/>
</dbReference>
<name>A0A4R6SNX2_LABRH</name>
<dbReference type="Proteomes" id="UP000295444">
    <property type="component" value="Unassembled WGS sequence"/>
</dbReference>
<feature type="transmembrane region" description="Helical" evidence="1">
    <location>
        <begin position="295"/>
        <end position="316"/>
    </location>
</feature>
<keyword evidence="1" id="KW-1133">Transmembrane helix</keyword>
<feature type="transmembrane region" description="Helical" evidence="1">
    <location>
        <begin position="20"/>
        <end position="40"/>
    </location>
</feature>